<evidence type="ECO:0000313" key="2">
    <source>
        <dbReference type="Proteomes" id="UP001549077"/>
    </source>
</evidence>
<reference evidence="1 2" key="1">
    <citation type="submission" date="2024-06" db="EMBL/GenBank/DDBJ databases">
        <title>Genomic Encyclopedia of Type Strains, Phase IV (KMG-IV): sequencing the most valuable type-strain genomes for metagenomic binning, comparative biology and taxonomic classification.</title>
        <authorList>
            <person name="Goeker M."/>
        </authorList>
    </citation>
    <scope>NUCLEOTIDE SEQUENCE [LARGE SCALE GENOMIC DNA]</scope>
    <source>
        <strain evidence="1 2">DSM 29288</strain>
    </source>
</reference>
<proteinExistence type="predicted"/>
<name>A0ABV2MS81_9HYPH</name>
<dbReference type="Proteomes" id="UP001549077">
    <property type="component" value="Unassembled WGS sequence"/>
</dbReference>
<organism evidence="1 2">
    <name type="scientific">Rhizobium binae</name>
    <dbReference type="NCBI Taxonomy" id="1138190"/>
    <lineage>
        <taxon>Bacteria</taxon>
        <taxon>Pseudomonadati</taxon>
        <taxon>Pseudomonadota</taxon>
        <taxon>Alphaproteobacteria</taxon>
        <taxon>Hyphomicrobiales</taxon>
        <taxon>Rhizobiaceae</taxon>
        <taxon>Rhizobium/Agrobacterium group</taxon>
        <taxon>Rhizobium</taxon>
    </lineage>
</organism>
<dbReference type="RefSeq" id="WP_168301395.1">
    <property type="nucleotide sequence ID" value="NZ_CP071607.1"/>
</dbReference>
<evidence type="ECO:0008006" key="3">
    <source>
        <dbReference type="Google" id="ProtNLM"/>
    </source>
</evidence>
<accession>A0ABV2MS81</accession>
<gene>
    <name evidence="1" type="ORF">ABID08_005585</name>
</gene>
<dbReference type="EMBL" id="JBEPMY010000025">
    <property type="protein sequence ID" value="MET3758203.1"/>
    <property type="molecule type" value="Genomic_DNA"/>
</dbReference>
<sequence>MSDFTVAPAQESDWPDLERFLHVGGVMPPPAIWQDLKQLTAEFSAARKHRHLNQMLIAVDRLGMIRGFCLIQCAQRWPYREVLDVPVLIADEGANQNAICRALYDYTTEVARNNAIRTVHFHRLAKDCWWSASQSQAASKGCVIVPIDDSACPMDGKNPEFPLGPPTKAP</sequence>
<keyword evidence="2" id="KW-1185">Reference proteome</keyword>
<evidence type="ECO:0000313" key="1">
    <source>
        <dbReference type="EMBL" id="MET3758203.1"/>
    </source>
</evidence>
<dbReference type="GeneID" id="91152067"/>
<comment type="caution">
    <text evidence="1">The sequence shown here is derived from an EMBL/GenBank/DDBJ whole genome shotgun (WGS) entry which is preliminary data.</text>
</comment>
<protein>
    <recommendedName>
        <fullName evidence="3">GNAT family N-acetyltransferase</fullName>
    </recommendedName>
</protein>